<name>A0AAD4EB64_9AGAM</name>
<comment type="caution">
    <text evidence="1">The sequence shown here is derived from an EMBL/GenBank/DDBJ whole genome shotgun (WGS) entry which is preliminary data.</text>
</comment>
<keyword evidence="2" id="KW-1185">Reference proteome</keyword>
<evidence type="ECO:0000313" key="1">
    <source>
        <dbReference type="EMBL" id="KAG1903039.1"/>
    </source>
</evidence>
<dbReference type="RefSeq" id="XP_041228614.1">
    <property type="nucleotide sequence ID" value="XM_041366581.1"/>
</dbReference>
<dbReference type="EMBL" id="JABBWK010000014">
    <property type="protein sequence ID" value="KAG1903039.1"/>
    <property type="molecule type" value="Genomic_DNA"/>
</dbReference>
<organism evidence="1 2">
    <name type="scientific">Suillus fuscotomentosus</name>
    <dbReference type="NCBI Taxonomy" id="1912939"/>
    <lineage>
        <taxon>Eukaryota</taxon>
        <taxon>Fungi</taxon>
        <taxon>Dikarya</taxon>
        <taxon>Basidiomycota</taxon>
        <taxon>Agaricomycotina</taxon>
        <taxon>Agaricomycetes</taxon>
        <taxon>Agaricomycetidae</taxon>
        <taxon>Boletales</taxon>
        <taxon>Suillineae</taxon>
        <taxon>Suillaceae</taxon>
        <taxon>Suillus</taxon>
    </lineage>
</organism>
<gene>
    <name evidence="1" type="ORF">F5891DRAFT_1185689</name>
</gene>
<protein>
    <submittedName>
        <fullName evidence="1">Uncharacterized protein</fullName>
    </submittedName>
</protein>
<reference evidence="1" key="1">
    <citation type="journal article" date="2020" name="New Phytol.">
        <title>Comparative genomics reveals dynamic genome evolution in host specialist ectomycorrhizal fungi.</title>
        <authorList>
            <person name="Lofgren L.A."/>
            <person name="Nguyen N.H."/>
            <person name="Vilgalys R."/>
            <person name="Ruytinx J."/>
            <person name="Liao H.L."/>
            <person name="Branco S."/>
            <person name="Kuo A."/>
            <person name="LaButti K."/>
            <person name="Lipzen A."/>
            <person name="Andreopoulos W."/>
            <person name="Pangilinan J."/>
            <person name="Riley R."/>
            <person name="Hundley H."/>
            <person name="Na H."/>
            <person name="Barry K."/>
            <person name="Grigoriev I.V."/>
            <person name="Stajich J.E."/>
            <person name="Kennedy P.G."/>
        </authorList>
    </citation>
    <scope>NUCLEOTIDE SEQUENCE</scope>
    <source>
        <strain evidence="1">FC203</strain>
    </source>
</reference>
<accession>A0AAD4EB64</accession>
<sequence length="109" mass="12232">MVQGEHIASVRISLVRGAFDDPAMQELVAKDFQYPAPIHIKWSFSAVRMKVCSLTQILVAPPHHIQQPTIWSEYRTYGHGTVLKLDALNHGKEDTVTWNPVDVAVDKPS</sequence>
<dbReference type="AlphaFoldDB" id="A0AAD4EB64"/>
<evidence type="ECO:0000313" key="2">
    <source>
        <dbReference type="Proteomes" id="UP001195769"/>
    </source>
</evidence>
<proteinExistence type="predicted"/>
<dbReference type="GeneID" id="64660879"/>
<dbReference type="Proteomes" id="UP001195769">
    <property type="component" value="Unassembled WGS sequence"/>
</dbReference>